<dbReference type="EMBL" id="MU001495">
    <property type="protein sequence ID" value="KAF2448594.1"/>
    <property type="molecule type" value="Genomic_DNA"/>
</dbReference>
<name>A0A9P4UE72_9PLEO</name>
<organism evidence="1 2">
    <name type="scientific">Karstenula rhodostoma CBS 690.94</name>
    <dbReference type="NCBI Taxonomy" id="1392251"/>
    <lineage>
        <taxon>Eukaryota</taxon>
        <taxon>Fungi</taxon>
        <taxon>Dikarya</taxon>
        <taxon>Ascomycota</taxon>
        <taxon>Pezizomycotina</taxon>
        <taxon>Dothideomycetes</taxon>
        <taxon>Pleosporomycetidae</taxon>
        <taxon>Pleosporales</taxon>
        <taxon>Massarineae</taxon>
        <taxon>Didymosphaeriaceae</taxon>
        <taxon>Karstenula</taxon>
    </lineage>
</organism>
<reference evidence="1" key="1">
    <citation type="journal article" date="2020" name="Stud. Mycol.">
        <title>101 Dothideomycetes genomes: a test case for predicting lifestyles and emergence of pathogens.</title>
        <authorList>
            <person name="Haridas S."/>
            <person name="Albert R."/>
            <person name="Binder M."/>
            <person name="Bloem J."/>
            <person name="Labutti K."/>
            <person name="Salamov A."/>
            <person name="Andreopoulos B."/>
            <person name="Baker S."/>
            <person name="Barry K."/>
            <person name="Bills G."/>
            <person name="Bluhm B."/>
            <person name="Cannon C."/>
            <person name="Castanera R."/>
            <person name="Culley D."/>
            <person name="Daum C."/>
            <person name="Ezra D."/>
            <person name="Gonzalez J."/>
            <person name="Henrissat B."/>
            <person name="Kuo A."/>
            <person name="Liang C."/>
            <person name="Lipzen A."/>
            <person name="Lutzoni F."/>
            <person name="Magnuson J."/>
            <person name="Mondo S."/>
            <person name="Nolan M."/>
            <person name="Ohm R."/>
            <person name="Pangilinan J."/>
            <person name="Park H.-J."/>
            <person name="Ramirez L."/>
            <person name="Alfaro M."/>
            <person name="Sun H."/>
            <person name="Tritt A."/>
            <person name="Yoshinaga Y."/>
            <person name="Zwiers L.-H."/>
            <person name="Turgeon B."/>
            <person name="Goodwin S."/>
            <person name="Spatafora J."/>
            <person name="Crous P."/>
            <person name="Grigoriev I."/>
        </authorList>
    </citation>
    <scope>NUCLEOTIDE SEQUENCE</scope>
    <source>
        <strain evidence="1">CBS 690.94</strain>
    </source>
</reference>
<keyword evidence="2" id="KW-1185">Reference proteome</keyword>
<protein>
    <submittedName>
        <fullName evidence="1">Uncharacterized protein</fullName>
    </submittedName>
</protein>
<evidence type="ECO:0000313" key="1">
    <source>
        <dbReference type="EMBL" id="KAF2448594.1"/>
    </source>
</evidence>
<dbReference type="AlphaFoldDB" id="A0A9P4UE72"/>
<sequence length="89" mass="9646">MPKPSSLSGLVTLHVGHPAVWLYMLSRNIERGPINLSHEGASCTNTSLGGICLNVVTHCMPEMDDSSYKMIPLNEMCVKSKFVTPSSPT</sequence>
<evidence type="ECO:0000313" key="2">
    <source>
        <dbReference type="Proteomes" id="UP000799764"/>
    </source>
</evidence>
<gene>
    <name evidence="1" type="ORF">P171DRAFT_428638</name>
</gene>
<dbReference type="Proteomes" id="UP000799764">
    <property type="component" value="Unassembled WGS sequence"/>
</dbReference>
<proteinExistence type="predicted"/>
<accession>A0A9P4UE72</accession>
<comment type="caution">
    <text evidence="1">The sequence shown here is derived from an EMBL/GenBank/DDBJ whole genome shotgun (WGS) entry which is preliminary data.</text>
</comment>